<dbReference type="EMBL" id="JARKIE010000036">
    <property type="protein sequence ID" value="KAJ7696091.1"/>
    <property type="molecule type" value="Genomic_DNA"/>
</dbReference>
<dbReference type="AlphaFoldDB" id="A0AAD7DPB9"/>
<evidence type="ECO:0000313" key="2">
    <source>
        <dbReference type="Proteomes" id="UP001221757"/>
    </source>
</evidence>
<accession>A0AAD7DPB9</accession>
<reference evidence="1" key="1">
    <citation type="submission" date="2023-03" db="EMBL/GenBank/DDBJ databases">
        <title>Massive genome expansion in bonnet fungi (Mycena s.s.) driven by repeated elements and novel gene families across ecological guilds.</title>
        <authorList>
            <consortium name="Lawrence Berkeley National Laboratory"/>
            <person name="Harder C.B."/>
            <person name="Miyauchi S."/>
            <person name="Viragh M."/>
            <person name="Kuo A."/>
            <person name="Thoen E."/>
            <person name="Andreopoulos B."/>
            <person name="Lu D."/>
            <person name="Skrede I."/>
            <person name="Drula E."/>
            <person name="Henrissat B."/>
            <person name="Morin E."/>
            <person name="Kohler A."/>
            <person name="Barry K."/>
            <person name="LaButti K."/>
            <person name="Morin E."/>
            <person name="Salamov A."/>
            <person name="Lipzen A."/>
            <person name="Mereny Z."/>
            <person name="Hegedus B."/>
            <person name="Baldrian P."/>
            <person name="Stursova M."/>
            <person name="Weitz H."/>
            <person name="Taylor A."/>
            <person name="Grigoriev I.V."/>
            <person name="Nagy L.G."/>
            <person name="Martin F."/>
            <person name="Kauserud H."/>
        </authorList>
    </citation>
    <scope>NUCLEOTIDE SEQUENCE</scope>
    <source>
        <strain evidence="1">CBHHK067</strain>
    </source>
</reference>
<dbReference type="Proteomes" id="UP001221757">
    <property type="component" value="Unassembled WGS sequence"/>
</dbReference>
<sequence>MRLNPTHTCLHPRVGGTVQRRVRGFGGNLRAPPPYSSRAVRAARSASKRCASRQCSAAPRESPSPCSIPRHPSILVPAATFELQPCVSIPHTRLHPRVGGTVQRRVRGFGGNLRAPPSIQQPCCPCCKVPHPRDVLRGSAARLRANRHHRARSRGTLQYSCQPATFELQPCVSIPHTRACTPESAARCNAASAGLVVTCVPRPPYSSRAVRAARSRIQEMCFEAVQRGSARIAITMLDPAAPFNTRASPRAWLYLAPRMSNGTPAPITGVRTTSWK</sequence>
<name>A0AAD7DPB9_MYCRO</name>
<organism evidence="1 2">
    <name type="scientific">Mycena rosella</name>
    <name type="common">Pink bonnet</name>
    <name type="synonym">Agaricus rosellus</name>
    <dbReference type="NCBI Taxonomy" id="1033263"/>
    <lineage>
        <taxon>Eukaryota</taxon>
        <taxon>Fungi</taxon>
        <taxon>Dikarya</taxon>
        <taxon>Basidiomycota</taxon>
        <taxon>Agaricomycotina</taxon>
        <taxon>Agaricomycetes</taxon>
        <taxon>Agaricomycetidae</taxon>
        <taxon>Agaricales</taxon>
        <taxon>Marasmiineae</taxon>
        <taxon>Mycenaceae</taxon>
        <taxon>Mycena</taxon>
    </lineage>
</organism>
<evidence type="ECO:0000313" key="1">
    <source>
        <dbReference type="EMBL" id="KAJ7696091.1"/>
    </source>
</evidence>
<protein>
    <submittedName>
        <fullName evidence="1">Uncharacterized protein</fullName>
    </submittedName>
</protein>
<comment type="caution">
    <text evidence="1">The sequence shown here is derived from an EMBL/GenBank/DDBJ whole genome shotgun (WGS) entry which is preliminary data.</text>
</comment>
<proteinExistence type="predicted"/>
<keyword evidence="2" id="KW-1185">Reference proteome</keyword>
<gene>
    <name evidence="1" type="ORF">B0H17DRAFT_1131241</name>
</gene>